<dbReference type="InterPro" id="IPR036361">
    <property type="entry name" value="SAP_dom_sf"/>
</dbReference>
<evidence type="ECO:0000256" key="1">
    <source>
        <dbReference type="SAM" id="MobiDB-lite"/>
    </source>
</evidence>
<dbReference type="AlphaFoldDB" id="A0A9D4PNI6"/>
<dbReference type="Pfam" id="PF02037">
    <property type="entry name" value="SAP"/>
    <property type="match status" value="1"/>
</dbReference>
<dbReference type="VEuPathDB" id="VectorBase:RSAN_040710"/>
<feature type="region of interest" description="Disordered" evidence="1">
    <location>
        <begin position="51"/>
        <end position="70"/>
    </location>
</feature>
<organism evidence="3 4">
    <name type="scientific">Rhipicephalus sanguineus</name>
    <name type="common">Brown dog tick</name>
    <name type="synonym">Ixodes sanguineus</name>
    <dbReference type="NCBI Taxonomy" id="34632"/>
    <lineage>
        <taxon>Eukaryota</taxon>
        <taxon>Metazoa</taxon>
        <taxon>Ecdysozoa</taxon>
        <taxon>Arthropoda</taxon>
        <taxon>Chelicerata</taxon>
        <taxon>Arachnida</taxon>
        <taxon>Acari</taxon>
        <taxon>Parasitiformes</taxon>
        <taxon>Ixodida</taxon>
        <taxon>Ixodoidea</taxon>
        <taxon>Ixodidae</taxon>
        <taxon>Rhipicephalinae</taxon>
        <taxon>Rhipicephalus</taxon>
        <taxon>Rhipicephalus</taxon>
    </lineage>
</organism>
<comment type="caution">
    <text evidence="3">The sequence shown here is derived from an EMBL/GenBank/DDBJ whole genome shotgun (WGS) entry which is preliminary data.</text>
</comment>
<dbReference type="SMART" id="SM00513">
    <property type="entry name" value="SAP"/>
    <property type="match status" value="1"/>
</dbReference>
<proteinExistence type="predicted"/>
<feature type="compositionally biased region" description="Basic residues" evidence="1">
    <location>
        <begin position="57"/>
        <end position="70"/>
    </location>
</feature>
<feature type="domain" description="SAP" evidence="2">
    <location>
        <begin position="14"/>
        <end position="48"/>
    </location>
</feature>
<dbReference type="InterPro" id="IPR003034">
    <property type="entry name" value="SAP_dom"/>
</dbReference>
<keyword evidence="4" id="KW-1185">Reference proteome</keyword>
<dbReference type="Proteomes" id="UP000821837">
    <property type="component" value="Chromosome 6"/>
</dbReference>
<dbReference type="Gene3D" id="1.10.720.30">
    <property type="entry name" value="SAP domain"/>
    <property type="match status" value="1"/>
</dbReference>
<evidence type="ECO:0000313" key="3">
    <source>
        <dbReference type="EMBL" id="KAH7947965.1"/>
    </source>
</evidence>
<name>A0A9D4PNI6_RHISA</name>
<protein>
    <recommendedName>
        <fullName evidence="2">SAP domain-containing protein</fullName>
    </recommendedName>
</protein>
<accession>A0A9D4PNI6</accession>
<sequence length="70" mass="8272">MPGIVWQNLDPVTMSRLGVDLIREELARRQLDITGSKEELFQRLQADIQQQREATPRLKRMHPPQPLRRL</sequence>
<evidence type="ECO:0000259" key="2">
    <source>
        <dbReference type="SMART" id="SM00513"/>
    </source>
</evidence>
<reference evidence="3" key="1">
    <citation type="journal article" date="2020" name="Cell">
        <title>Large-Scale Comparative Analyses of Tick Genomes Elucidate Their Genetic Diversity and Vector Capacities.</title>
        <authorList>
            <consortium name="Tick Genome and Microbiome Consortium (TIGMIC)"/>
            <person name="Jia N."/>
            <person name="Wang J."/>
            <person name="Shi W."/>
            <person name="Du L."/>
            <person name="Sun Y."/>
            <person name="Zhan W."/>
            <person name="Jiang J.F."/>
            <person name="Wang Q."/>
            <person name="Zhang B."/>
            <person name="Ji P."/>
            <person name="Bell-Sakyi L."/>
            <person name="Cui X.M."/>
            <person name="Yuan T.T."/>
            <person name="Jiang B.G."/>
            <person name="Yang W.F."/>
            <person name="Lam T.T."/>
            <person name="Chang Q.C."/>
            <person name="Ding S.J."/>
            <person name="Wang X.J."/>
            <person name="Zhu J.G."/>
            <person name="Ruan X.D."/>
            <person name="Zhao L."/>
            <person name="Wei J.T."/>
            <person name="Ye R.Z."/>
            <person name="Que T.C."/>
            <person name="Du C.H."/>
            <person name="Zhou Y.H."/>
            <person name="Cheng J.X."/>
            <person name="Dai P.F."/>
            <person name="Guo W.B."/>
            <person name="Han X.H."/>
            <person name="Huang E.J."/>
            <person name="Li L.F."/>
            <person name="Wei W."/>
            <person name="Gao Y.C."/>
            <person name="Liu J.Z."/>
            <person name="Shao H.Z."/>
            <person name="Wang X."/>
            <person name="Wang C.C."/>
            <person name="Yang T.C."/>
            <person name="Huo Q.B."/>
            <person name="Li W."/>
            <person name="Chen H.Y."/>
            <person name="Chen S.E."/>
            <person name="Zhou L.G."/>
            <person name="Ni X.B."/>
            <person name="Tian J.H."/>
            <person name="Sheng Y."/>
            <person name="Liu T."/>
            <person name="Pan Y.S."/>
            <person name="Xia L.Y."/>
            <person name="Li J."/>
            <person name="Zhao F."/>
            <person name="Cao W.C."/>
        </authorList>
    </citation>
    <scope>NUCLEOTIDE SEQUENCE</scope>
    <source>
        <strain evidence="3">Rsan-2018</strain>
    </source>
</reference>
<evidence type="ECO:0000313" key="4">
    <source>
        <dbReference type="Proteomes" id="UP000821837"/>
    </source>
</evidence>
<gene>
    <name evidence="3" type="ORF">HPB52_017221</name>
</gene>
<dbReference type="SUPFAM" id="SSF68906">
    <property type="entry name" value="SAP domain"/>
    <property type="match status" value="1"/>
</dbReference>
<reference evidence="3" key="2">
    <citation type="submission" date="2021-09" db="EMBL/GenBank/DDBJ databases">
        <authorList>
            <person name="Jia N."/>
            <person name="Wang J."/>
            <person name="Shi W."/>
            <person name="Du L."/>
            <person name="Sun Y."/>
            <person name="Zhan W."/>
            <person name="Jiang J."/>
            <person name="Wang Q."/>
            <person name="Zhang B."/>
            <person name="Ji P."/>
            <person name="Sakyi L.B."/>
            <person name="Cui X."/>
            <person name="Yuan T."/>
            <person name="Jiang B."/>
            <person name="Yang W."/>
            <person name="Lam T.T.-Y."/>
            <person name="Chang Q."/>
            <person name="Ding S."/>
            <person name="Wang X."/>
            <person name="Zhu J."/>
            <person name="Ruan X."/>
            <person name="Zhao L."/>
            <person name="Wei J."/>
            <person name="Que T."/>
            <person name="Du C."/>
            <person name="Cheng J."/>
            <person name="Dai P."/>
            <person name="Han X."/>
            <person name="Huang E."/>
            <person name="Gao Y."/>
            <person name="Liu J."/>
            <person name="Shao H."/>
            <person name="Ye R."/>
            <person name="Li L."/>
            <person name="Wei W."/>
            <person name="Wang X."/>
            <person name="Wang C."/>
            <person name="Huo Q."/>
            <person name="Li W."/>
            <person name="Guo W."/>
            <person name="Chen H."/>
            <person name="Chen S."/>
            <person name="Zhou L."/>
            <person name="Zhou L."/>
            <person name="Ni X."/>
            <person name="Tian J."/>
            <person name="Zhou Y."/>
            <person name="Sheng Y."/>
            <person name="Liu T."/>
            <person name="Pan Y."/>
            <person name="Xia L."/>
            <person name="Li J."/>
            <person name="Zhao F."/>
            <person name="Cao W."/>
        </authorList>
    </citation>
    <scope>NUCLEOTIDE SEQUENCE</scope>
    <source>
        <strain evidence="3">Rsan-2018</strain>
        <tissue evidence="3">Larvae</tissue>
    </source>
</reference>
<dbReference type="EMBL" id="JABSTV010001252">
    <property type="protein sequence ID" value="KAH7947965.1"/>
    <property type="molecule type" value="Genomic_DNA"/>
</dbReference>